<evidence type="ECO:0000313" key="2">
    <source>
        <dbReference type="Proteomes" id="UP001362999"/>
    </source>
</evidence>
<comment type="caution">
    <text evidence="1">The sequence shown here is derived from an EMBL/GenBank/DDBJ whole genome shotgun (WGS) entry which is preliminary data.</text>
</comment>
<evidence type="ECO:0000313" key="1">
    <source>
        <dbReference type="EMBL" id="KAK7007760.1"/>
    </source>
</evidence>
<organism evidence="1 2">
    <name type="scientific">Favolaschia claudopus</name>
    <dbReference type="NCBI Taxonomy" id="2862362"/>
    <lineage>
        <taxon>Eukaryota</taxon>
        <taxon>Fungi</taxon>
        <taxon>Dikarya</taxon>
        <taxon>Basidiomycota</taxon>
        <taxon>Agaricomycotina</taxon>
        <taxon>Agaricomycetes</taxon>
        <taxon>Agaricomycetidae</taxon>
        <taxon>Agaricales</taxon>
        <taxon>Marasmiineae</taxon>
        <taxon>Mycenaceae</taxon>
        <taxon>Favolaschia</taxon>
    </lineage>
</organism>
<dbReference type="AlphaFoldDB" id="A0AAW0AFD0"/>
<protein>
    <recommendedName>
        <fullName evidence="3">HNH nuclease domain-containing protein</fullName>
    </recommendedName>
</protein>
<evidence type="ECO:0008006" key="3">
    <source>
        <dbReference type="Google" id="ProtNLM"/>
    </source>
</evidence>
<feature type="non-terminal residue" evidence="1">
    <location>
        <position position="336"/>
    </location>
</feature>
<gene>
    <name evidence="1" type="ORF">R3P38DRAFT_3026087</name>
</gene>
<keyword evidence="2" id="KW-1185">Reference proteome</keyword>
<dbReference type="Proteomes" id="UP001362999">
    <property type="component" value="Unassembled WGS sequence"/>
</dbReference>
<sequence>MSLPFVESQRSILQSRNFFLFSFSRLPLVFIVGGWNLSRHDMSVKQFYRWLDIMEGDKRWFCAHIELRRITLRGLGLVRYGLDTCEGPAISRNSAQLLEPGVYAPYLGNEPFEDSIGADVPPHTFAKFVRDAAAVVKRGHGDFNEESKLSKSTIAEVRARDGNVCCITGRRDLPTRVVWLFLPALANTVYPNRDAGKRDIKKAYNTIDNAVTLCQALVEPFMENKFSVDIDDNKRIVTFADLTAYPNAPSLPNELPSLPVGAAQYWRANFKRTLMVHFYGGDIAFEKPEPGLNPDDLFEEVAEWGYDPKHPKWETPIGKAVLAEYEEQRASLEGRS</sequence>
<proteinExistence type="predicted"/>
<dbReference type="EMBL" id="JAWWNJ010000069">
    <property type="protein sequence ID" value="KAK7007760.1"/>
    <property type="molecule type" value="Genomic_DNA"/>
</dbReference>
<name>A0AAW0AFD0_9AGAR</name>
<accession>A0AAW0AFD0</accession>
<reference evidence="1 2" key="1">
    <citation type="journal article" date="2024" name="J Genomics">
        <title>Draft genome sequencing and assembly of Favolaschia claudopus CIRM-BRFM 2984 isolated from oak limbs.</title>
        <authorList>
            <person name="Navarro D."/>
            <person name="Drula E."/>
            <person name="Chaduli D."/>
            <person name="Cazenave R."/>
            <person name="Ahrendt S."/>
            <person name="Wang J."/>
            <person name="Lipzen A."/>
            <person name="Daum C."/>
            <person name="Barry K."/>
            <person name="Grigoriev I.V."/>
            <person name="Favel A."/>
            <person name="Rosso M.N."/>
            <person name="Martin F."/>
        </authorList>
    </citation>
    <scope>NUCLEOTIDE SEQUENCE [LARGE SCALE GENOMIC DNA]</scope>
    <source>
        <strain evidence="1 2">CIRM-BRFM 2984</strain>
    </source>
</reference>